<organism evidence="3 4">
    <name type="scientific">Adhaeribacter terreus</name>
    <dbReference type="NCBI Taxonomy" id="529703"/>
    <lineage>
        <taxon>Bacteria</taxon>
        <taxon>Pseudomonadati</taxon>
        <taxon>Bacteroidota</taxon>
        <taxon>Cytophagia</taxon>
        <taxon>Cytophagales</taxon>
        <taxon>Hymenobacteraceae</taxon>
        <taxon>Adhaeribacter</taxon>
    </lineage>
</organism>
<evidence type="ECO:0000256" key="1">
    <source>
        <dbReference type="ARBA" id="ARBA00006817"/>
    </source>
</evidence>
<reference evidence="4" key="1">
    <citation type="journal article" date="2019" name="Int. J. Syst. Evol. Microbiol.">
        <title>The Global Catalogue of Microorganisms (GCM) 10K type strain sequencing project: providing services to taxonomists for standard genome sequencing and annotation.</title>
        <authorList>
            <consortium name="The Broad Institute Genomics Platform"/>
            <consortium name="The Broad Institute Genome Sequencing Center for Infectious Disease"/>
            <person name="Wu L."/>
            <person name="Ma J."/>
        </authorList>
    </citation>
    <scope>NUCLEOTIDE SEQUENCE [LARGE SCALE GENOMIC DNA]</scope>
    <source>
        <strain evidence="4">KACC 12602</strain>
    </source>
</reference>
<evidence type="ECO:0000259" key="2">
    <source>
        <dbReference type="Pfam" id="PF08327"/>
    </source>
</evidence>
<dbReference type="RefSeq" id="WP_378018337.1">
    <property type="nucleotide sequence ID" value="NZ_JBHSKT010000010.1"/>
</dbReference>
<feature type="domain" description="Activator of Hsp90 ATPase homologue 1/2-like C-terminal" evidence="2">
    <location>
        <begin position="11"/>
        <end position="133"/>
    </location>
</feature>
<dbReference type="Pfam" id="PF08327">
    <property type="entry name" value="AHSA1"/>
    <property type="match status" value="1"/>
</dbReference>
<evidence type="ECO:0000313" key="4">
    <source>
        <dbReference type="Proteomes" id="UP001596161"/>
    </source>
</evidence>
<dbReference type="Proteomes" id="UP001596161">
    <property type="component" value="Unassembled WGS sequence"/>
</dbReference>
<name>A0ABW0EFE3_9BACT</name>
<proteinExistence type="inferred from homology"/>
<comment type="caution">
    <text evidence="3">The sequence shown here is derived from an EMBL/GenBank/DDBJ whole genome shotgun (WGS) entry which is preliminary data.</text>
</comment>
<comment type="similarity">
    <text evidence="1">Belongs to the AHA1 family.</text>
</comment>
<dbReference type="EMBL" id="JBHSKT010000010">
    <property type="protein sequence ID" value="MFC5271978.1"/>
    <property type="molecule type" value="Genomic_DNA"/>
</dbReference>
<dbReference type="InterPro" id="IPR013538">
    <property type="entry name" value="ASHA1/2-like_C"/>
</dbReference>
<evidence type="ECO:0000313" key="3">
    <source>
        <dbReference type="EMBL" id="MFC5271978.1"/>
    </source>
</evidence>
<dbReference type="InterPro" id="IPR023393">
    <property type="entry name" value="START-like_dom_sf"/>
</dbReference>
<accession>A0ABW0EFE3</accession>
<sequence length="145" mass="16556">MKNLNFSIQINAPKEKVWETLWNDATYREWTHVFSPGSHAVTDWQEGSKVQFLGGEGNSGMYSQIHKMVPNQVMEIKHIGEVKDGVEQPADPETSWYGAMENYYLTEGNGQTELKVTLDTEESHTDYFQEAFPKALAIVKEIAER</sequence>
<keyword evidence="4" id="KW-1185">Reference proteome</keyword>
<dbReference type="Gene3D" id="3.30.530.20">
    <property type="match status" value="1"/>
</dbReference>
<gene>
    <name evidence="3" type="ORF">ACFPIB_15275</name>
</gene>
<dbReference type="SUPFAM" id="SSF55961">
    <property type="entry name" value="Bet v1-like"/>
    <property type="match status" value="1"/>
</dbReference>
<protein>
    <submittedName>
        <fullName evidence="3">SRPBCC domain-containing protein</fullName>
    </submittedName>
</protein>